<reference evidence="1 2" key="1">
    <citation type="journal article" date="2019" name="Int. J. Syst. Evol. Microbiol.">
        <title>The Global Catalogue of Microorganisms (GCM) 10K type strain sequencing project: providing services to taxonomists for standard genome sequencing and annotation.</title>
        <authorList>
            <consortium name="The Broad Institute Genomics Platform"/>
            <consortium name="The Broad Institute Genome Sequencing Center for Infectious Disease"/>
            <person name="Wu L."/>
            <person name="Ma J."/>
        </authorList>
    </citation>
    <scope>NUCLEOTIDE SEQUENCE [LARGE SCALE GENOMIC DNA]</scope>
    <source>
        <strain evidence="1 2">JCM 3146</strain>
    </source>
</reference>
<accession>A0ABN0VWF6</accession>
<dbReference type="PRINTS" id="PR01397">
    <property type="entry name" value="DHBDHDRGNASE"/>
</dbReference>
<gene>
    <name evidence="1" type="ORF">GCM10010151_05970</name>
</gene>
<sequence>MQNERPGPIHIVGAGPGVGASVARRFARAGHPVGLISRTPARLGALTAELTADGIPAECAPADASDPAALERALAVLAERQGPAEVLCFSPLPDIDLIKPVVETTPDDLAKALALNVVGAAAAVRAVLPAMRAAGRGTLLFVTGSAVERPNPDRAASAVAGFAERSYAALLSQALAGTPLRVAHLVVAGAIGNGLRHEPDAVAGRLWDLHDTAAETYAVLS</sequence>
<dbReference type="PANTHER" id="PTHR43431">
    <property type="entry name" value="OXIDOREDUCTASE, SHORT CHAIN DEHYDROGENASE/REDUCTASE FAMILY (AFU_ORTHOLOGUE AFUA_5G14000)"/>
    <property type="match status" value="1"/>
</dbReference>
<dbReference type="Gene3D" id="3.40.50.720">
    <property type="entry name" value="NAD(P)-binding Rossmann-like Domain"/>
    <property type="match status" value="1"/>
</dbReference>
<dbReference type="InterPro" id="IPR002347">
    <property type="entry name" value="SDR_fam"/>
</dbReference>
<name>A0ABN0VWF6_9ACTN</name>
<dbReference type="PANTHER" id="PTHR43431:SF7">
    <property type="entry name" value="OXIDOREDUCTASE, SHORT CHAIN DEHYDROGENASE_REDUCTASE FAMILY (AFU_ORTHOLOGUE AFUA_5G14000)"/>
    <property type="match status" value="1"/>
</dbReference>
<proteinExistence type="predicted"/>
<dbReference type="Proteomes" id="UP001501822">
    <property type="component" value="Unassembled WGS sequence"/>
</dbReference>
<organism evidence="1 2">
    <name type="scientific">Actinoallomurus spadix</name>
    <dbReference type="NCBI Taxonomy" id="79912"/>
    <lineage>
        <taxon>Bacteria</taxon>
        <taxon>Bacillati</taxon>
        <taxon>Actinomycetota</taxon>
        <taxon>Actinomycetes</taxon>
        <taxon>Streptosporangiales</taxon>
        <taxon>Thermomonosporaceae</taxon>
        <taxon>Actinoallomurus</taxon>
    </lineage>
</organism>
<dbReference type="RefSeq" id="WP_252800149.1">
    <property type="nucleotide sequence ID" value="NZ_BAAABM010000007.1"/>
</dbReference>
<dbReference type="EMBL" id="BAAABM010000007">
    <property type="protein sequence ID" value="GAA0319009.1"/>
    <property type="molecule type" value="Genomic_DNA"/>
</dbReference>
<evidence type="ECO:0000313" key="1">
    <source>
        <dbReference type="EMBL" id="GAA0319009.1"/>
    </source>
</evidence>
<comment type="caution">
    <text evidence="1">The sequence shown here is derived from an EMBL/GenBank/DDBJ whole genome shotgun (WGS) entry which is preliminary data.</text>
</comment>
<dbReference type="Pfam" id="PF00106">
    <property type="entry name" value="adh_short"/>
    <property type="match status" value="1"/>
</dbReference>
<evidence type="ECO:0008006" key="3">
    <source>
        <dbReference type="Google" id="ProtNLM"/>
    </source>
</evidence>
<dbReference type="SUPFAM" id="SSF51735">
    <property type="entry name" value="NAD(P)-binding Rossmann-fold domains"/>
    <property type="match status" value="1"/>
</dbReference>
<dbReference type="InterPro" id="IPR036291">
    <property type="entry name" value="NAD(P)-bd_dom_sf"/>
</dbReference>
<evidence type="ECO:0000313" key="2">
    <source>
        <dbReference type="Proteomes" id="UP001501822"/>
    </source>
</evidence>
<protein>
    <recommendedName>
        <fullName evidence="3">SDR family NAD(P)-dependent oxidoreductase</fullName>
    </recommendedName>
</protein>
<keyword evidence="2" id="KW-1185">Reference proteome</keyword>
<dbReference type="InterPro" id="IPR003560">
    <property type="entry name" value="DHB_DH"/>
</dbReference>